<dbReference type="PANTHER" id="PTHR33546:SF1">
    <property type="entry name" value="LARGE, MULTIFUNCTIONAL SECRETED PROTEIN"/>
    <property type="match status" value="1"/>
</dbReference>
<dbReference type="Gene3D" id="2.120.10.30">
    <property type="entry name" value="TolB, C-terminal domain"/>
    <property type="match status" value="1"/>
</dbReference>
<dbReference type="InterPro" id="IPR011041">
    <property type="entry name" value="Quinoprot_gluc/sorb_DH_b-prop"/>
</dbReference>
<sequence length="447" mass="49303">MEKEKKDLLEVKRKLDPEDINLPEGYEIEVFKEGLTTPINIIFTDEDEMLVADAGVTSGNGKVLKLTSHGFEVIAEGFNPPLTGITYHEGNIYVSHRGYITIIKPDGTKENIIEGLPSWGDHHNNRVVFGHDGKMYFGQGTATNSGVVGMDNSSWVKRHPFFHDYPGSTVMLLGKNYKTENFLTKAQRDSACTGSYSPFGVPSYSGEIVKGVVKASGSVLRANPDGSDLELVAWGLRNPFRMKFDRNGCLFSTDHGMDVRGSRPVANSPDSFYVIKYGAWYGWPDYTGGLPVTLPIFKPENEPQPSFLLAQHPMEPPKPLAIFEPHSAIMGFDFNYNPLFGEVGDVYIAEFGSEAPRTTGGKPMPYVGHRISKIDMETGKVSTFAINKSFGAASYTDGGGLERPIDVVFGPDDCMYVADFGMMDHDHANGYHGFIPNTGVIWRITKK</sequence>
<dbReference type="PANTHER" id="PTHR33546">
    <property type="entry name" value="LARGE, MULTIFUNCTIONAL SECRETED PROTEIN-RELATED"/>
    <property type="match status" value="1"/>
</dbReference>
<dbReference type="AlphaFoldDB" id="A0A419SXQ3"/>
<accession>A0A419SXQ3</accession>
<dbReference type="RefSeq" id="WP_120170276.1">
    <property type="nucleotide sequence ID" value="NZ_MCIB01000036.1"/>
</dbReference>
<gene>
    <name evidence="1" type="ORF">BET03_04880</name>
</gene>
<dbReference type="OrthoDB" id="9770043at2"/>
<keyword evidence="2" id="KW-1185">Reference proteome</keyword>
<evidence type="ECO:0000313" key="1">
    <source>
        <dbReference type="EMBL" id="RKD30042.1"/>
    </source>
</evidence>
<evidence type="ECO:0000313" key="2">
    <source>
        <dbReference type="Proteomes" id="UP000284177"/>
    </source>
</evidence>
<dbReference type="Proteomes" id="UP000284177">
    <property type="component" value="Unassembled WGS sequence"/>
</dbReference>
<dbReference type="InterPro" id="IPR011042">
    <property type="entry name" value="6-blade_b-propeller_TolB-like"/>
</dbReference>
<organism evidence="1 2">
    <name type="scientific">Thermohalobacter berrensis</name>
    <dbReference type="NCBI Taxonomy" id="99594"/>
    <lineage>
        <taxon>Bacteria</taxon>
        <taxon>Bacillati</taxon>
        <taxon>Bacillota</taxon>
        <taxon>Tissierellia</taxon>
        <taxon>Tissierellales</taxon>
        <taxon>Thermohalobacteraceae</taxon>
        <taxon>Thermohalobacter</taxon>
    </lineage>
</organism>
<proteinExistence type="predicted"/>
<dbReference type="EMBL" id="MCIB01000036">
    <property type="protein sequence ID" value="RKD30042.1"/>
    <property type="molecule type" value="Genomic_DNA"/>
</dbReference>
<dbReference type="SUPFAM" id="SSF50952">
    <property type="entry name" value="Soluble quinoprotein glucose dehydrogenase"/>
    <property type="match status" value="1"/>
</dbReference>
<comment type="caution">
    <text evidence="1">The sequence shown here is derived from an EMBL/GenBank/DDBJ whole genome shotgun (WGS) entry which is preliminary data.</text>
</comment>
<protein>
    <submittedName>
        <fullName evidence="1">Uncharacterized protein</fullName>
    </submittedName>
</protein>
<reference evidence="1 2" key="1">
    <citation type="submission" date="2016-08" db="EMBL/GenBank/DDBJ databases">
        <title>Novel Firmicutes and Novel Genomes.</title>
        <authorList>
            <person name="Poppleton D.I."/>
            <person name="Gribaldo S."/>
        </authorList>
    </citation>
    <scope>NUCLEOTIDE SEQUENCE [LARGE SCALE GENOMIC DNA]</scope>
    <source>
        <strain evidence="1 2">CTT3</strain>
    </source>
</reference>
<name>A0A419SXQ3_9FIRM</name>